<evidence type="ECO:0000256" key="2">
    <source>
        <dbReference type="ARBA" id="ARBA00022737"/>
    </source>
</evidence>
<organism evidence="4 5">
    <name type="scientific">Aromia moschata</name>
    <dbReference type="NCBI Taxonomy" id="1265417"/>
    <lineage>
        <taxon>Eukaryota</taxon>
        <taxon>Metazoa</taxon>
        <taxon>Ecdysozoa</taxon>
        <taxon>Arthropoda</taxon>
        <taxon>Hexapoda</taxon>
        <taxon>Insecta</taxon>
        <taxon>Pterygota</taxon>
        <taxon>Neoptera</taxon>
        <taxon>Endopterygota</taxon>
        <taxon>Coleoptera</taxon>
        <taxon>Polyphaga</taxon>
        <taxon>Cucujiformia</taxon>
        <taxon>Chrysomeloidea</taxon>
        <taxon>Cerambycidae</taxon>
        <taxon>Cerambycinae</taxon>
        <taxon>Callichromatini</taxon>
        <taxon>Aromia</taxon>
    </lineage>
</organism>
<sequence>MLKGVQSKYSCHMTGKNVSCTEVEKNTLYKNISVTLSNADSNAVEELEVTNSSIIILEEGTFTNFKSLRTLYLRNTTTRYLAEGVFANLLSLTTIGITDNYLETLSSDAFGPNNSVQFLDVSHNLLSDLSDFDVGWFPSLVVLNVSHNRLEHLPAGVLDRLAEVNDFYAIVDNNPWNCSHPAWAERLTETSVAAFCGDHVYDSSEAQSKMRALEESPLNGTEADEEAAGCFWRCAFLTCVWWIIGAVWVGVILGNVCKLKRLLFTQPRTYVDKNTQCGTYAVRFSAI</sequence>
<evidence type="ECO:0000256" key="3">
    <source>
        <dbReference type="SAM" id="Phobius"/>
    </source>
</evidence>
<dbReference type="Pfam" id="PF13855">
    <property type="entry name" value="LRR_8"/>
    <property type="match status" value="1"/>
</dbReference>
<dbReference type="EMBL" id="JAPWTK010000514">
    <property type="protein sequence ID" value="KAJ8938994.1"/>
    <property type="molecule type" value="Genomic_DNA"/>
</dbReference>
<dbReference type="InterPro" id="IPR001611">
    <property type="entry name" value="Leu-rich_rpt"/>
</dbReference>
<keyword evidence="5" id="KW-1185">Reference proteome</keyword>
<keyword evidence="3" id="KW-1133">Transmembrane helix</keyword>
<keyword evidence="3" id="KW-0472">Membrane</keyword>
<dbReference type="Proteomes" id="UP001162162">
    <property type="component" value="Unassembled WGS sequence"/>
</dbReference>
<evidence type="ECO:0000313" key="5">
    <source>
        <dbReference type="Proteomes" id="UP001162162"/>
    </source>
</evidence>
<dbReference type="InterPro" id="IPR003591">
    <property type="entry name" value="Leu-rich_rpt_typical-subtyp"/>
</dbReference>
<reference evidence="4" key="1">
    <citation type="journal article" date="2023" name="Insect Mol. Biol.">
        <title>Genome sequencing provides insights into the evolution of gene families encoding plant cell wall-degrading enzymes in longhorned beetles.</title>
        <authorList>
            <person name="Shin N.R."/>
            <person name="Okamura Y."/>
            <person name="Kirsch R."/>
            <person name="Pauchet Y."/>
        </authorList>
    </citation>
    <scope>NUCLEOTIDE SEQUENCE</scope>
    <source>
        <strain evidence="4">AMC_N1</strain>
    </source>
</reference>
<dbReference type="PANTHER" id="PTHR24366">
    <property type="entry name" value="IG(IMMUNOGLOBULIN) AND LRR(LEUCINE RICH REPEAT) DOMAINS"/>
    <property type="match status" value="1"/>
</dbReference>
<dbReference type="PANTHER" id="PTHR24366:SF96">
    <property type="entry name" value="LEUCINE RICH REPEAT CONTAINING 53"/>
    <property type="match status" value="1"/>
</dbReference>
<comment type="caution">
    <text evidence="4">The sequence shown here is derived from an EMBL/GenBank/DDBJ whole genome shotgun (WGS) entry which is preliminary data.</text>
</comment>
<accession>A0AAV8XJZ4</accession>
<proteinExistence type="predicted"/>
<name>A0AAV8XJZ4_9CUCU</name>
<dbReference type="SMART" id="SM00369">
    <property type="entry name" value="LRR_TYP"/>
    <property type="match status" value="3"/>
</dbReference>
<dbReference type="AlphaFoldDB" id="A0AAV8XJZ4"/>
<evidence type="ECO:0000256" key="1">
    <source>
        <dbReference type="ARBA" id="ARBA00022614"/>
    </source>
</evidence>
<dbReference type="Gene3D" id="3.80.10.10">
    <property type="entry name" value="Ribonuclease Inhibitor"/>
    <property type="match status" value="1"/>
</dbReference>
<keyword evidence="2" id="KW-0677">Repeat</keyword>
<feature type="transmembrane region" description="Helical" evidence="3">
    <location>
        <begin position="240"/>
        <end position="259"/>
    </location>
</feature>
<keyword evidence="3" id="KW-0812">Transmembrane</keyword>
<gene>
    <name evidence="4" type="ORF">NQ318_015559</name>
</gene>
<keyword evidence="1" id="KW-0433">Leucine-rich repeat</keyword>
<evidence type="ECO:0000313" key="4">
    <source>
        <dbReference type="EMBL" id="KAJ8938994.1"/>
    </source>
</evidence>
<protein>
    <submittedName>
        <fullName evidence="4">Uncharacterized protein</fullName>
    </submittedName>
</protein>
<dbReference type="SUPFAM" id="SSF52058">
    <property type="entry name" value="L domain-like"/>
    <property type="match status" value="1"/>
</dbReference>
<dbReference type="InterPro" id="IPR032675">
    <property type="entry name" value="LRR_dom_sf"/>
</dbReference>